<evidence type="ECO:0000259" key="2">
    <source>
        <dbReference type="Pfam" id="PF00586"/>
    </source>
</evidence>
<reference evidence="4" key="1">
    <citation type="submission" date="2015-11" db="EMBL/GenBank/DDBJ databases">
        <authorList>
            <person name="Anvar S.Y."/>
        </authorList>
    </citation>
    <scope>NUCLEOTIDE SEQUENCE [LARGE SCALE GENOMIC DNA]</scope>
</reference>
<dbReference type="PANTHER" id="PTHR30270">
    <property type="entry name" value="THIAMINE-MONOPHOSPHATE KINASE"/>
    <property type="match status" value="1"/>
</dbReference>
<dbReference type="GO" id="GO:0009228">
    <property type="term" value="P:thiamine biosynthetic process"/>
    <property type="evidence" value="ECO:0007669"/>
    <property type="project" value="UniProtKB-KW"/>
</dbReference>
<dbReference type="GeneID" id="78151257"/>
<dbReference type="SUPFAM" id="SSF55326">
    <property type="entry name" value="PurM N-terminal domain-like"/>
    <property type="match status" value="1"/>
</dbReference>
<dbReference type="EC" id="2.7.4.16" evidence="3"/>
<sequence>MCESKHKEQDKPMLGFDRESYFLSLLQKSGITKGVGDDCCILDCNASPYHSTFCHSPYSRYTPPPRVAHKAHIHAQDITSFLVGADSFCEGVHFLMKWFSPYDIAYKAFLVNYSDIIAMNATPLYATLSVALPKSWQKAEIKDFVRGIETFCRSHSIKLIGGDTITALSLQIHITLFAKKSKHTLYRDKIPLHSLLCYTSDRYPRDSITQISKVLKNLLNTHKYEGFKAKNTNINTESTSIKPRLKAKGRFLRPTIRTGFIRECAPFLRGGMDISDGILSDIVQLCTINRLGFKAYFPIFAPRFRHLLHSGETYEMLLAIAPKDRLKIQKRAAKHRIRIHTLGKLTRKKYILPRRKIWH</sequence>
<keyword evidence="3" id="KW-0808">Transferase</keyword>
<evidence type="ECO:0000313" key="4">
    <source>
        <dbReference type="Proteomes" id="UP000064525"/>
    </source>
</evidence>
<dbReference type="CDD" id="cd02194">
    <property type="entry name" value="ThiL"/>
    <property type="match status" value="1"/>
</dbReference>
<proteinExistence type="predicted"/>
<dbReference type="KEGG" id="hty:BN2458_PEG1037"/>
<dbReference type="NCBIfam" id="NF004354">
    <property type="entry name" value="PRK05731.2-3"/>
    <property type="match status" value="1"/>
</dbReference>
<feature type="domain" description="PurM-like N-terminal" evidence="2">
    <location>
        <begin position="76"/>
        <end position="168"/>
    </location>
</feature>
<gene>
    <name evidence="3" type="ORF">BN2458_PEG1037</name>
</gene>
<protein>
    <submittedName>
        <fullName evidence="3">Thiamine-monophosphate kinase</fullName>
        <ecNumber evidence="3">2.7.4.16</ecNumber>
    </submittedName>
</protein>
<dbReference type="EMBL" id="LN907858">
    <property type="protein sequence ID" value="CUU39922.1"/>
    <property type="molecule type" value="Genomic_DNA"/>
</dbReference>
<evidence type="ECO:0000313" key="3">
    <source>
        <dbReference type="EMBL" id="CUU39922.1"/>
    </source>
</evidence>
<dbReference type="GO" id="GO:0009030">
    <property type="term" value="F:thiamine-phosphate kinase activity"/>
    <property type="evidence" value="ECO:0007669"/>
    <property type="project" value="UniProtKB-EC"/>
</dbReference>
<keyword evidence="3" id="KW-0418">Kinase</keyword>
<dbReference type="PATRIC" id="fig|76936.10.peg.1012"/>
<dbReference type="PANTHER" id="PTHR30270:SF0">
    <property type="entry name" value="THIAMINE-MONOPHOSPHATE KINASE"/>
    <property type="match status" value="1"/>
</dbReference>
<name>A0A0S4PXI3_9HELI</name>
<keyword evidence="1" id="KW-0784">Thiamine biosynthesis</keyword>
<accession>A0A0S4PXI3</accession>
<dbReference type="InterPro" id="IPR006283">
    <property type="entry name" value="ThiL-like"/>
</dbReference>
<dbReference type="PIRSF" id="PIRSF005303">
    <property type="entry name" value="Thiam_monoph_kin"/>
    <property type="match status" value="1"/>
</dbReference>
<evidence type="ECO:0000256" key="1">
    <source>
        <dbReference type="ARBA" id="ARBA00022977"/>
    </source>
</evidence>
<dbReference type="Pfam" id="PF00586">
    <property type="entry name" value="AIRS"/>
    <property type="match status" value="1"/>
</dbReference>
<dbReference type="RefSeq" id="WP_231944865.1">
    <property type="nucleotide sequence ID" value="NZ_CAOMJD010000001.1"/>
</dbReference>
<dbReference type="InterPro" id="IPR016188">
    <property type="entry name" value="PurM-like_N"/>
</dbReference>
<dbReference type="InterPro" id="IPR036921">
    <property type="entry name" value="PurM-like_N_sf"/>
</dbReference>
<dbReference type="SUPFAM" id="SSF56042">
    <property type="entry name" value="PurM C-terminal domain-like"/>
    <property type="match status" value="1"/>
</dbReference>
<dbReference type="InterPro" id="IPR036676">
    <property type="entry name" value="PurM-like_C_sf"/>
</dbReference>
<dbReference type="AlphaFoldDB" id="A0A0S4PXI3"/>
<dbReference type="Gene3D" id="3.30.1330.10">
    <property type="entry name" value="PurM-like, N-terminal domain"/>
    <property type="match status" value="1"/>
</dbReference>
<organism evidence="3 4">
    <name type="scientific">Helicobacter typhlonius</name>
    <dbReference type="NCBI Taxonomy" id="76936"/>
    <lineage>
        <taxon>Bacteria</taxon>
        <taxon>Pseudomonadati</taxon>
        <taxon>Campylobacterota</taxon>
        <taxon>Epsilonproteobacteria</taxon>
        <taxon>Campylobacterales</taxon>
        <taxon>Helicobacteraceae</taxon>
        <taxon>Helicobacter</taxon>
    </lineage>
</organism>
<dbReference type="Proteomes" id="UP000064525">
    <property type="component" value="Chromosome I"/>
</dbReference>
<dbReference type="Gene3D" id="3.90.650.10">
    <property type="entry name" value="PurM-like C-terminal domain"/>
    <property type="match status" value="1"/>
</dbReference>